<dbReference type="RefSeq" id="WP_281280910.1">
    <property type="nucleotide sequence ID" value="NZ_RJKE01000001.1"/>
</dbReference>
<name>A0A3N1CZ84_9ACTN</name>
<dbReference type="InterPro" id="IPR046335">
    <property type="entry name" value="LacI/GalR-like_sensor"/>
</dbReference>
<sequence>MSRQPTGEDAPSGRARPATSADVARAAGVSRATVSHVLNNQVERFSAETVERVRDAALSLGYVRSAAGRALVMGRSDFVVLVLPYTTFTNVQDVIEVLSSEVEKIGLSPVVHFSVPRAQTATSRRLQHMVETLRPAGVVDLGGLSPHDIAFLDEVGCMLVNGEGQGQQQPDYNTAIGDFQARHLRARGYPTLAYGFLSDARDDPYGQMRADAVAAYCAQERLAPPLYLRVPLEQEGARKVLEEALPRTGVPLAVACYNDLVALALADAAKSLGLDVPRDLAVIGVEYAPFGQVITPRLTTIAADVPVSLSHIIQALDEGFGGFRASEIRVGTAEEAFRIVQGETT</sequence>
<comment type="caution">
    <text evidence="5">The sequence shown here is derived from an EMBL/GenBank/DDBJ whole genome shotgun (WGS) entry which is preliminary data.</text>
</comment>
<dbReference type="PROSITE" id="PS50932">
    <property type="entry name" value="HTH_LACI_2"/>
    <property type="match status" value="1"/>
</dbReference>
<evidence type="ECO:0000313" key="5">
    <source>
        <dbReference type="EMBL" id="ROO86577.1"/>
    </source>
</evidence>
<keyword evidence="6" id="KW-1185">Reference proteome</keyword>
<dbReference type="Gene3D" id="1.10.260.40">
    <property type="entry name" value="lambda repressor-like DNA-binding domains"/>
    <property type="match status" value="1"/>
</dbReference>
<organism evidence="5 6">
    <name type="scientific">Actinocorallia herbida</name>
    <dbReference type="NCBI Taxonomy" id="58109"/>
    <lineage>
        <taxon>Bacteria</taxon>
        <taxon>Bacillati</taxon>
        <taxon>Actinomycetota</taxon>
        <taxon>Actinomycetes</taxon>
        <taxon>Streptosporangiales</taxon>
        <taxon>Thermomonosporaceae</taxon>
        <taxon>Actinocorallia</taxon>
    </lineage>
</organism>
<dbReference type="PANTHER" id="PTHR30146:SF153">
    <property type="entry name" value="LACTOSE OPERON REPRESSOR"/>
    <property type="match status" value="1"/>
</dbReference>
<gene>
    <name evidence="5" type="ORF">EDD29_4150</name>
</gene>
<dbReference type="Proteomes" id="UP000272400">
    <property type="component" value="Unassembled WGS sequence"/>
</dbReference>
<dbReference type="GO" id="GO:0003700">
    <property type="term" value="F:DNA-binding transcription factor activity"/>
    <property type="evidence" value="ECO:0007669"/>
    <property type="project" value="TreeGrafter"/>
</dbReference>
<evidence type="ECO:0000256" key="3">
    <source>
        <dbReference type="ARBA" id="ARBA00023163"/>
    </source>
</evidence>
<keyword evidence="1" id="KW-0805">Transcription regulation</keyword>
<dbReference type="InterPro" id="IPR028082">
    <property type="entry name" value="Peripla_BP_I"/>
</dbReference>
<evidence type="ECO:0000313" key="6">
    <source>
        <dbReference type="Proteomes" id="UP000272400"/>
    </source>
</evidence>
<protein>
    <submittedName>
        <fullName evidence="5">DNA-binding LacI/PurR family transcriptional regulator</fullName>
    </submittedName>
</protein>
<dbReference type="GO" id="GO:0000976">
    <property type="term" value="F:transcription cis-regulatory region binding"/>
    <property type="evidence" value="ECO:0007669"/>
    <property type="project" value="TreeGrafter"/>
</dbReference>
<dbReference type="SMART" id="SM00354">
    <property type="entry name" value="HTH_LACI"/>
    <property type="match status" value="1"/>
</dbReference>
<reference evidence="5 6" key="1">
    <citation type="submission" date="2018-11" db="EMBL/GenBank/DDBJ databases">
        <title>Sequencing the genomes of 1000 actinobacteria strains.</title>
        <authorList>
            <person name="Klenk H.-P."/>
        </authorList>
    </citation>
    <scope>NUCLEOTIDE SEQUENCE [LARGE SCALE GENOMIC DNA]</scope>
    <source>
        <strain evidence="5 6">DSM 44254</strain>
    </source>
</reference>
<evidence type="ECO:0000259" key="4">
    <source>
        <dbReference type="PROSITE" id="PS50932"/>
    </source>
</evidence>
<dbReference type="CDD" id="cd01392">
    <property type="entry name" value="HTH_LacI"/>
    <property type="match status" value="1"/>
</dbReference>
<proteinExistence type="predicted"/>
<dbReference type="Pfam" id="PF13377">
    <property type="entry name" value="Peripla_BP_3"/>
    <property type="match status" value="1"/>
</dbReference>
<dbReference type="SUPFAM" id="SSF53822">
    <property type="entry name" value="Periplasmic binding protein-like I"/>
    <property type="match status" value="1"/>
</dbReference>
<feature type="domain" description="HTH lacI-type" evidence="4">
    <location>
        <begin position="18"/>
        <end position="73"/>
    </location>
</feature>
<dbReference type="AlphaFoldDB" id="A0A3N1CZ84"/>
<dbReference type="SUPFAM" id="SSF47413">
    <property type="entry name" value="lambda repressor-like DNA-binding domains"/>
    <property type="match status" value="1"/>
</dbReference>
<dbReference type="Gene3D" id="3.40.50.2300">
    <property type="match status" value="1"/>
</dbReference>
<keyword evidence="3" id="KW-0804">Transcription</keyword>
<evidence type="ECO:0000256" key="2">
    <source>
        <dbReference type="ARBA" id="ARBA00023125"/>
    </source>
</evidence>
<dbReference type="PANTHER" id="PTHR30146">
    <property type="entry name" value="LACI-RELATED TRANSCRIPTIONAL REPRESSOR"/>
    <property type="match status" value="1"/>
</dbReference>
<dbReference type="Pfam" id="PF00356">
    <property type="entry name" value="LacI"/>
    <property type="match status" value="1"/>
</dbReference>
<dbReference type="InterPro" id="IPR000843">
    <property type="entry name" value="HTH_LacI"/>
</dbReference>
<dbReference type="InterPro" id="IPR010982">
    <property type="entry name" value="Lambda_DNA-bd_dom_sf"/>
</dbReference>
<accession>A0A3N1CZ84</accession>
<keyword evidence="2 5" id="KW-0238">DNA-binding</keyword>
<evidence type="ECO:0000256" key="1">
    <source>
        <dbReference type="ARBA" id="ARBA00023015"/>
    </source>
</evidence>
<dbReference type="EMBL" id="RJKE01000001">
    <property type="protein sequence ID" value="ROO86577.1"/>
    <property type="molecule type" value="Genomic_DNA"/>
</dbReference>